<keyword evidence="5" id="KW-1185">Reference proteome</keyword>
<evidence type="ECO:0000313" key="4">
    <source>
        <dbReference type="EMBL" id="MBP0438626.1"/>
    </source>
</evidence>
<dbReference type="Gene3D" id="3.30.830.10">
    <property type="entry name" value="Metalloenzyme, LuxS/M16 peptidase-like"/>
    <property type="match status" value="2"/>
</dbReference>
<dbReference type="PANTHER" id="PTHR11851">
    <property type="entry name" value="METALLOPROTEASE"/>
    <property type="match status" value="1"/>
</dbReference>
<evidence type="ECO:0000256" key="1">
    <source>
        <dbReference type="SAM" id="MobiDB-lite"/>
    </source>
</evidence>
<protein>
    <submittedName>
        <fullName evidence="4">Insulinase family protein</fullName>
    </submittedName>
</protein>
<dbReference type="EMBL" id="JAGIYY010000002">
    <property type="protein sequence ID" value="MBP0438626.1"/>
    <property type="molecule type" value="Genomic_DNA"/>
</dbReference>
<sequence length="432" mass="46934">MRIQKVESPAGITAWLVEDYSVPIVSMRFAFRGGSVQDPGGKEGLSYLMSGLFDEGAGDLDREAFQDRLDDSGAEISFSADTDEILGSFRAIDEDLEEGFALLAKAVQSPRFDPEPLERVRSQILTGIEAGSRDPQEQSNRKWAAALYGDHPYASPTEGTAESVKTLTREDLVAQHEAVFARDNLVVSVVGAIDAETLGRYLDQVFAPLPAKADLREVPKVMPELGQELSVAYDLPQTSIRMAYPGVDRKDPGFFAAYLMNEVLGGGTFSSRLFEEVREKRGLTYGIGSSLSTRRYSSGLGIATSTRSDRVSETLAIIKDEVQRMAEEGPTEEELEAAKRYTIGAYAINNLDSSTSIASTLTQLQLEDLGIDYIDRREALIEAVTIDQVREQAQRLLTTTPTVMLVGPEQGGGSDQPAASETPAKPETETGG</sequence>
<accession>A0A8J7RHP0</accession>
<name>A0A8J7RHP0_9HYPH</name>
<dbReference type="InterPro" id="IPR011765">
    <property type="entry name" value="Pept_M16_N"/>
</dbReference>
<feature type="domain" description="Peptidase M16 N-terminal" evidence="2">
    <location>
        <begin position="21"/>
        <end position="160"/>
    </location>
</feature>
<comment type="caution">
    <text evidence="4">The sequence shown here is derived from an EMBL/GenBank/DDBJ whole genome shotgun (WGS) entry which is preliminary data.</text>
</comment>
<feature type="domain" description="Peptidase M16 C-terminal" evidence="3">
    <location>
        <begin position="167"/>
        <end position="340"/>
    </location>
</feature>
<reference evidence="4" key="1">
    <citation type="submission" date="2021-03" db="EMBL/GenBank/DDBJ databases">
        <title>Genome sequencing and assembly of Tianweitania sediminis.</title>
        <authorList>
            <person name="Chhetri G."/>
        </authorList>
    </citation>
    <scope>NUCLEOTIDE SEQUENCE</scope>
    <source>
        <strain evidence="4">Z8</strain>
    </source>
</reference>
<evidence type="ECO:0000259" key="2">
    <source>
        <dbReference type="Pfam" id="PF00675"/>
    </source>
</evidence>
<dbReference type="Proteomes" id="UP000666240">
    <property type="component" value="Unassembled WGS sequence"/>
</dbReference>
<dbReference type="Pfam" id="PF00675">
    <property type="entry name" value="Peptidase_M16"/>
    <property type="match status" value="1"/>
</dbReference>
<dbReference type="InterPro" id="IPR011249">
    <property type="entry name" value="Metalloenz_LuxS/M16"/>
</dbReference>
<proteinExistence type="predicted"/>
<dbReference type="SUPFAM" id="SSF63411">
    <property type="entry name" value="LuxS/MPP-like metallohydrolase"/>
    <property type="match status" value="2"/>
</dbReference>
<feature type="region of interest" description="Disordered" evidence="1">
    <location>
        <begin position="405"/>
        <end position="432"/>
    </location>
</feature>
<dbReference type="PANTHER" id="PTHR11851:SF224">
    <property type="entry name" value="PROCESSING PROTEASE"/>
    <property type="match status" value="1"/>
</dbReference>
<dbReference type="Pfam" id="PF05193">
    <property type="entry name" value="Peptidase_M16_C"/>
    <property type="match status" value="1"/>
</dbReference>
<evidence type="ECO:0000313" key="5">
    <source>
        <dbReference type="Proteomes" id="UP000666240"/>
    </source>
</evidence>
<dbReference type="AlphaFoldDB" id="A0A8J7RHP0"/>
<gene>
    <name evidence="4" type="ORF">J5Y06_08200</name>
</gene>
<dbReference type="GO" id="GO:0046872">
    <property type="term" value="F:metal ion binding"/>
    <property type="evidence" value="ECO:0007669"/>
    <property type="project" value="InterPro"/>
</dbReference>
<dbReference type="InterPro" id="IPR050361">
    <property type="entry name" value="MPP/UQCRC_Complex"/>
</dbReference>
<evidence type="ECO:0000259" key="3">
    <source>
        <dbReference type="Pfam" id="PF05193"/>
    </source>
</evidence>
<dbReference type="InterPro" id="IPR007863">
    <property type="entry name" value="Peptidase_M16_C"/>
</dbReference>
<organism evidence="4 5">
    <name type="scientific">Tianweitania sediminis</name>
    <dbReference type="NCBI Taxonomy" id="1502156"/>
    <lineage>
        <taxon>Bacteria</taxon>
        <taxon>Pseudomonadati</taxon>
        <taxon>Pseudomonadota</taxon>
        <taxon>Alphaproteobacteria</taxon>
        <taxon>Hyphomicrobiales</taxon>
        <taxon>Phyllobacteriaceae</taxon>
        <taxon>Tianweitania</taxon>
    </lineage>
</organism>